<dbReference type="Pfam" id="PF13613">
    <property type="entry name" value="HTH_Tnp_4"/>
    <property type="match status" value="1"/>
</dbReference>
<dbReference type="PANTHER" id="PTHR23080">
    <property type="entry name" value="THAP DOMAIN PROTEIN"/>
    <property type="match status" value="1"/>
</dbReference>
<gene>
    <name evidence="5" type="ORF">SNE40_009718</name>
</gene>
<evidence type="ECO:0000259" key="4">
    <source>
        <dbReference type="Pfam" id="PF13613"/>
    </source>
</evidence>
<keyword evidence="6" id="KW-1185">Reference proteome</keyword>
<dbReference type="Pfam" id="PF13359">
    <property type="entry name" value="DDE_Tnp_4"/>
    <property type="match status" value="1"/>
</dbReference>
<dbReference type="GO" id="GO:0046872">
    <property type="term" value="F:metal ion binding"/>
    <property type="evidence" value="ECO:0007669"/>
    <property type="project" value="UniProtKB-KW"/>
</dbReference>
<feature type="domain" description="Transposase Helix-turn-helix" evidence="4">
    <location>
        <begin position="142"/>
        <end position="189"/>
    </location>
</feature>
<dbReference type="EMBL" id="JAZGQO010000007">
    <property type="protein sequence ID" value="KAK6181942.1"/>
    <property type="molecule type" value="Genomic_DNA"/>
</dbReference>
<evidence type="ECO:0000259" key="3">
    <source>
        <dbReference type="Pfam" id="PF13359"/>
    </source>
</evidence>
<keyword evidence="2" id="KW-0479">Metal-binding</keyword>
<comment type="cofactor">
    <cofactor evidence="1">
        <name>a divalent metal cation</name>
        <dbReference type="ChEBI" id="CHEBI:60240"/>
    </cofactor>
</comment>
<evidence type="ECO:0000256" key="1">
    <source>
        <dbReference type="ARBA" id="ARBA00001968"/>
    </source>
</evidence>
<accession>A0AAN8JRU5</accession>
<evidence type="ECO:0000313" key="5">
    <source>
        <dbReference type="EMBL" id="KAK6181942.1"/>
    </source>
</evidence>
<evidence type="ECO:0000256" key="2">
    <source>
        <dbReference type="ARBA" id="ARBA00022723"/>
    </source>
</evidence>
<evidence type="ECO:0000313" key="6">
    <source>
        <dbReference type="Proteomes" id="UP001347796"/>
    </source>
</evidence>
<feature type="domain" description="DDE Tnp4" evidence="3">
    <location>
        <begin position="221"/>
        <end position="380"/>
    </location>
</feature>
<name>A0AAN8JRU5_PATCE</name>
<evidence type="ECO:0008006" key="7">
    <source>
        <dbReference type="Google" id="ProtNLM"/>
    </source>
</evidence>
<organism evidence="5 6">
    <name type="scientific">Patella caerulea</name>
    <name type="common">Rayed Mediterranean limpet</name>
    <dbReference type="NCBI Taxonomy" id="87958"/>
    <lineage>
        <taxon>Eukaryota</taxon>
        <taxon>Metazoa</taxon>
        <taxon>Spiralia</taxon>
        <taxon>Lophotrochozoa</taxon>
        <taxon>Mollusca</taxon>
        <taxon>Gastropoda</taxon>
        <taxon>Patellogastropoda</taxon>
        <taxon>Patelloidea</taxon>
        <taxon>Patellidae</taxon>
        <taxon>Patella</taxon>
    </lineage>
</organism>
<sequence length="390" mass="44591">MVKRLKQHDVPSVFSWTKPVDENQINRQERAMKRDQRKHSTDSPLVLTSTENILIDVGSEIECISNIEVPVENDCTVETTKYETSSQTEPCGEFSIERFRDDNKTLLSFTGCESYDRFLMILHSLGPVVNHLNYYYHDVKNVNIENQLFLTLVKLRLHWTNFNIAKMADISETTVANIFITWINFMYHQWKEEPIWPSQELVRFFAPSDFRRKFPKTRVMIDGTECPVKKPAPPAAQQATFSTYKNRNTVKILVGATPGGLISYVSPAYGGSTSDRQIVERSGLMTLCDPCDSIMADKGFNVQHIFASYAVAINMPSFFSKKNRIDGKTVQKDRAISSKLVHIERLIGLAKTFKIMREPLIQSETNLSTEILFVCCMLCNFKDNIISKNA</sequence>
<dbReference type="AlphaFoldDB" id="A0AAN8JRU5"/>
<dbReference type="InterPro" id="IPR027805">
    <property type="entry name" value="Transposase_HTH_dom"/>
</dbReference>
<dbReference type="InterPro" id="IPR027806">
    <property type="entry name" value="HARBI1_dom"/>
</dbReference>
<comment type="caution">
    <text evidence="5">The sequence shown here is derived from an EMBL/GenBank/DDBJ whole genome shotgun (WGS) entry which is preliminary data.</text>
</comment>
<protein>
    <recommendedName>
        <fullName evidence="7">DDE Tnp4 domain-containing protein</fullName>
    </recommendedName>
</protein>
<reference evidence="5 6" key="1">
    <citation type="submission" date="2024-01" db="EMBL/GenBank/DDBJ databases">
        <title>The genome of the rayed Mediterranean limpet Patella caerulea (Linnaeus, 1758).</title>
        <authorList>
            <person name="Anh-Thu Weber A."/>
            <person name="Halstead-Nussloch G."/>
        </authorList>
    </citation>
    <scope>NUCLEOTIDE SEQUENCE [LARGE SCALE GENOMIC DNA]</scope>
    <source>
        <strain evidence="5">AATW-2023a</strain>
        <tissue evidence="5">Whole specimen</tissue>
    </source>
</reference>
<proteinExistence type="predicted"/>
<dbReference type="Proteomes" id="UP001347796">
    <property type="component" value="Unassembled WGS sequence"/>
</dbReference>